<keyword evidence="7" id="KW-1185">Reference proteome</keyword>
<dbReference type="Gene3D" id="3.40.640.10">
    <property type="entry name" value="Type I PLP-dependent aspartate aminotransferase-like (Major domain)"/>
    <property type="match status" value="1"/>
</dbReference>
<dbReference type="NCBIfam" id="TIGR01814">
    <property type="entry name" value="kynureninase"/>
    <property type="match status" value="1"/>
</dbReference>
<dbReference type="GO" id="GO:0097053">
    <property type="term" value="P:L-kynurenine catabolic process"/>
    <property type="evidence" value="ECO:0007669"/>
    <property type="project" value="UniProtKB-UniRule"/>
</dbReference>
<comment type="pathway">
    <text evidence="4 5">Cofactor biosynthesis; NAD(+) biosynthesis; quinolinate from L-kynurenine: step 2/3.</text>
</comment>
<dbReference type="Proteomes" id="UP000518752">
    <property type="component" value="Unassembled WGS sequence"/>
</dbReference>
<dbReference type="PIRSF" id="PIRSF038800">
    <property type="entry name" value="KYNU"/>
    <property type="match status" value="1"/>
</dbReference>
<keyword evidence="4 5" id="KW-0963">Cytoplasm</keyword>
<comment type="cofactor">
    <cofactor evidence="4 5">
        <name>pyridoxal 5'-phosphate</name>
        <dbReference type="ChEBI" id="CHEBI:597326"/>
    </cofactor>
</comment>
<feature type="binding site" evidence="4">
    <location>
        <position position="240"/>
    </location>
    <ligand>
        <name>pyridoxal 5'-phosphate</name>
        <dbReference type="ChEBI" id="CHEBI:597326"/>
    </ligand>
</feature>
<dbReference type="HAMAP" id="MF_01970">
    <property type="entry name" value="Kynureninase"/>
    <property type="match status" value="1"/>
</dbReference>
<dbReference type="InterPro" id="IPR015422">
    <property type="entry name" value="PyrdxlP-dep_Trfase_small"/>
</dbReference>
<dbReference type="InterPro" id="IPR010111">
    <property type="entry name" value="Kynureninase"/>
</dbReference>
<dbReference type="GO" id="GO:0019805">
    <property type="term" value="P:quinolinate biosynthetic process"/>
    <property type="evidence" value="ECO:0007669"/>
    <property type="project" value="UniProtKB-UniRule"/>
</dbReference>
<dbReference type="OrthoDB" id="5978656at2759"/>
<comment type="caution">
    <text evidence="6">The sequence shown here is derived from an EMBL/GenBank/DDBJ whole genome shotgun (WGS) entry which is preliminary data.</text>
</comment>
<sequence>MSGVPNLPMKTEFMLPTNGEVGANRFPNDTEKPCTYLCGNSLGLQSKRSRELVEKEMNVWAARGVVGHFDHPHHGGWVSLADHVDSYFAEIVGQLSPILLQTVAAKLELYVDILGAMENEVVCMSTLTANLHLMLDSFYKPTQERYKILCEAKAFPSDQYAFTSQAQAHGLDPAKAVLEISPRPGEFCLREQDILDVIQKEGPSIAIVILSGVQYYTGQLFPMEAITRKAKEQGCICGWDLAHAVGNVPLSLHDWNVDFAVWCTYKYLNSGPGGIAGLFIHEKQNDSLGPKFAGWWGHNPSTRFQMPPKFSPIPGASGFQQSNPSVFTLASLLGSLEVFKKAGMMVPLRKRSIILTNYLEKLLLESKYYVPHKDIKTRTAPGFTIITPHDSKDRGAQLSLFFLPMGAGVMQKILELLHSHGVIGDERQPDVIRLAPVHLYNDEADCEAAAKYLQVSFDEIS</sequence>
<dbReference type="InterPro" id="IPR015424">
    <property type="entry name" value="PyrdxlP-dep_Trfase"/>
</dbReference>
<evidence type="ECO:0000256" key="5">
    <source>
        <dbReference type="PIRNR" id="PIRNR038800"/>
    </source>
</evidence>
<dbReference type="UniPathway" id="UPA00253">
    <property type="reaction ID" value="UER00329"/>
</dbReference>
<feature type="binding site" evidence="4">
    <location>
        <position position="128"/>
    </location>
    <ligand>
        <name>pyridoxal 5'-phosphate</name>
        <dbReference type="ChEBI" id="CHEBI:597326"/>
    </ligand>
</feature>
<dbReference type="UniPathway" id="UPA00334">
    <property type="reaction ID" value="UER00455"/>
</dbReference>
<accession>A0A8H5HXQ5</accession>
<proteinExistence type="inferred from homology"/>
<keyword evidence="1 4" id="KW-0662">Pyridine nucleotide biosynthesis</keyword>
<dbReference type="Pfam" id="PF22580">
    <property type="entry name" value="KYNU_C"/>
    <property type="match status" value="1"/>
</dbReference>
<feature type="binding site" evidence="4">
    <location>
        <position position="323"/>
    </location>
    <ligand>
        <name>pyridoxal 5'-phosphate</name>
        <dbReference type="ChEBI" id="CHEBI:597326"/>
    </ligand>
</feature>
<evidence type="ECO:0000256" key="4">
    <source>
        <dbReference type="HAMAP-Rule" id="MF_03017"/>
    </source>
</evidence>
<dbReference type="AlphaFoldDB" id="A0A8H5HXQ5"/>
<evidence type="ECO:0000313" key="6">
    <source>
        <dbReference type="EMBL" id="KAF5391367.1"/>
    </source>
</evidence>
<name>A0A8H5HXQ5_9AGAR</name>
<comment type="similarity">
    <text evidence="4 5">Belongs to the kynureninase family.</text>
</comment>
<dbReference type="GO" id="GO:0030170">
    <property type="term" value="F:pyridoxal phosphate binding"/>
    <property type="evidence" value="ECO:0007669"/>
    <property type="project" value="UniProtKB-UniRule"/>
</dbReference>
<dbReference type="FunFam" id="3.40.640.10:FF:000031">
    <property type="entry name" value="Kynureninase"/>
    <property type="match status" value="1"/>
</dbReference>
<comment type="catalytic activity">
    <reaction evidence="5">
        <text>3-hydroxy-L-kynurenine + H2O = 3-hydroxyanthranilate + L-alanine + H(+)</text>
        <dbReference type="Rhea" id="RHEA:25143"/>
        <dbReference type="ChEBI" id="CHEBI:15377"/>
        <dbReference type="ChEBI" id="CHEBI:15378"/>
        <dbReference type="ChEBI" id="CHEBI:36559"/>
        <dbReference type="ChEBI" id="CHEBI:57972"/>
        <dbReference type="ChEBI" id="CHEBI:58125"/>
        <dbReference type="EC" id="3.7.1.3"/>
    </reaction>
</comment>
<evidence type="ECO:0000256" key="2">
    <source>
        <dbReference type="ARBA" id="ARBA00022801"/>
    </source>
</evidence>
<protein>
    <recommendedName>
        <fullName evidence="4 5">Kynureninase</fullName>
        <ecNumber evidence="4 5">3.7.1.3</ecNumber>
    </recommendedName>
    <alternativeName>
        <fullName evidence="4">Biosynthesis of nicotinic acid protein 5</fullName>
    </alternativeName>
    <alternativeName>
        <fullName evidence="4">L-kynurenine hydrolase</fullName>
    </alternativeName>
</protein>
<comment type="pathway">
    <text evidence="4 5">Amino-acid degradation; L-kynurenine degradation; L-alanine and anthranilate from L-kynurenine: step 1/1.</text>
</comment>
<comment type="subunit">
    <text evidence="4 5">Homodimer.</text>
</comment>
<dbReference type="GO" id="GO:0005737">
    <property type="term" value="C:cytoplasm"/>
    <property type="evidence" value="ECO:0007669"/>
    <property type="project" value="UniProtKB-SubCell"/>
</dbReference>
<dbReference type="GO" id="GO:0043420">
    <property type="term" value="P:anthranilate metabolic process"/>
    <property type="evidence" value="ECO:0007669"/>
    <property type="project" value="UniProtKB-UniRule"/>
</dbReference>
<comment type="catalytic activity">
    <reaction evidence="4 5">
        <text>L-kynurenine + H2O = anthranilate + L-alanine + H(+)</text>
        <dbReference type="Rhea" id="RHEA:16813"/>
        <dbReference type="ChEBI" id="CHEBI:15377"/>
        <dbReference type="ChEBI" id="CHEBI:15378"/>
        <dbReference type="ChEBI" id="CHEBI:16567"/>
        <dbReference type="ChEBI" id="CHEBI:57959"/>
        <dbReference type="ChEBI" id="CHEBI:57972"/>
        <dbReference type="EC" id="3.7.1.3"/>
    </reaction>
</comment>
<keyword evidence="3 4" id="KW-0663">Pyridoxal phosphate</keyword>
<feature type="binding site" evidence="4">
    <location>
        <position position="127"/>
    </location>
    <ligand>
        <name>pyridoxal 5'-phosphate</name>
        <dbReference type="ChEBI" id="CHEBI:597326"/>
    </ligand>
</feature>
<keyword evidence="2 4" id="KW-0378">Hydrolase</keyword>
<dbReference type="PANTHER" id="PTHR14084">
    <property type="entry name" value="KYNURENINASE"/>
    <property type="match status" value="1"/>
</dbReference>
<feature type="binding site" evidence="4">
    <location>
        <begin position="155"/>
        <end position="158"/>
    </location>
    <ligand>
        <name>pyridoxal 5'-phosphate</name>
        <dbReference type="ChEBI" id="CHEBI:597326"/>
    </ligand>
</feature>
<comment type="function">
    <text evidence="4 5">Catalyzes the cleavage of L-kynurenine (L-Kyn) and L-3-hydroxykynurenine (L-3OHKyn) into anthranilic acid (AA) and 3-hydroxyanthranilic acid (3-OHAA), respectively.</text>
</comment>
<feature type="binding site" evidence="4">
    <location>
        <position position="243"/>
    </location>
    <ligand>
        <name>pyridoxal 5'-phosphate</name>
        <dbReference type="ChEBI" id="CHEBI:597326"/>
    </ligand>
</feature>
<dbReference type="InterPro" id="IPR015421">
    <property type="entry name" value="PyrdxlP-dep_Trfase_major"/>
</dbReference>
<feature type="modified residue" description="N6-(pyridoxal phosphate)lysine" evidence="4">
    <location>
        <position position="266"/>
    </location>
</feature>
<gene>
    <name evidence="4" type="primary">BNA5</name>
    <name evidence="6" type="ORF">D9757_002003</name>
</gene>
<dbReference type="Gene3D" id="3.90.1150.10">
    <property type="entry name" value="Aspartate Aminotransferase, domain 1"/>
    <property type="match status" value="2"/>
</dbReference>
<evidence type="ECO:0000256" key="1">
    <source>
        <dbReference type="ARBA" id="ARBA00022642"/>
    </source>
</evidence>
<reference evidence="6 7" key="1">
    <citation type="journal article" date="2020" name="ISME J.">
        <title>Uncovering the hidden diversity of litter-decomposition mechanisms in mushroom-forming fungi.</title>
        <authorList>
            <person name="Floudas D."/>
            <person name="Bentzer J."/>
            <person name="Ahren D."/>
            <person name="Johansson T."/>
            <person name="Persson P."/>
            <person name="Tunlid A."/>
        </authorList>
    </citation>
    <scope>NUCLEOTIDE SEQUENCE [LARGE SCALE GENOMIC DNA]</scope>
    <source>
        <strain evidence="6 7">CBS 406.79</strain>
    </source>
</reference>
<dbReference type="GO" id="GO:0034354">
    <property type="term" value="P:'de novo' NAD+ biosynthetic process from L-tryptophan"/>
    <property type="evidence" value="ECO:0007669"/>
    <property type="project" value="UniProtKB-UniRule"/>
</dbReference>
<dbReference type="SUPFAM" id="SSF53383">
    <property type="entry name" value="PLP-dependent transferases"/>
    <property type="match status" value="1"/>
</dbReference>
<dbReference type="EC" id="3.7.1.3" evidence="4 5"/>
<dbReference type="PANTHER" id="PTHR14084:SF0">
    <property type="entry name" value="KYNURENINASE"/>
    <property type="match status" value="1"/>
</dbReference>
<comment type="subcellular location">
    <subcellularLocation>
        <location evidence="4 5">Cytoplasm</location>
    </subcellularLocation>
</comment>
<dbReference type="GO" id="GO:0019441">
    <property type="term" value="P:L-tryptophan catabolic process to kynurenine"/>
    <property type="evidence" value="ECO:0007669"/>
    <property type="project" value="TreeGrafter"/>
</dbReference>
<feature type="binding site" evidence="4">
    <location>
        <position position="265"/>
    </location>
    <ligand>
        <name>pyridoxal 5'-phosphate</name>
        <dbReference type="ChEBI" id="CHEBI:597326"/>
    </ligand>
</feature>
<evidence type="ECO:0000256" key="3">
    <source>
        <dbReference type="ARBA" id="ARBA00022898"/>
    </source>
</evidence>
<organism evidence="6 7">
    <name type="scientific">Collybiopsis confluens</name>
    <dbReference type="NCBI Taxonomy" id="2823264"/>
    <lineage>
        <taxon>Eukaryota</taxon>
        <taxon>Fungi</taxon>
        <taxon>Dikarya</taxon>
        <taxon>Basidiomycota</taxon>
        <taxon>Agaricomycotina</taxon>
        <taxon>Agaricomycetes</taxon>
        <taxon>Agaricomycetidae</taxon>
        <taxon>Agaricales</taxon>
        <taxon>Marasmiineae</taxon>
        <taxon>Omphalotaceae</taxon>
        <taxon>Collybiopsis</taxon>
    </lineage>
</organism>
<feature type="binding site" evidence="4">
    <location>
        <position position="211"/>
    </location>
    <ligand>
        <name>pyridoxal 5'-phosphate</name>
        <dbReference type="ChEBI" id="CHEBI:597326"/>
    </ligand>
</feature>
<dbReference type="GO" id="GO:0030429">
    <property type="term" value="F:kynureninase activity"/>
    <property type="evidence" value="ECO:0007669"/>
    <property type="project" value="UniProtKB-UniRule"/>
</dbReference>
<dbReference type="EMBL" id="JAACJN010000010">
    <property type="protein sequence ID" value="KAF5391367.1"/>
    <property type="molecule type" value="Genomic_DNA"/>
</dbReference>
<feature type="binding site" evidence="4">
    <location>
        <position position="295"/>
    </location>
    <ligand>
        <name>pyridoxal 5'-phosphate</name>
        <dbReference type="ChEBI" id="CHEBI:597326"/>
    </ligand>
</feature>
<evidence type="ECO:0000313" key="7">
    <source>
        <dbReference type="Proteomes" id="UP000518752"/>
    </source>
</evidence>